<dbReference type="NCBIfam" id="TIGR01777">
    <property type="entry name" value="yfcH"/>
    <property type="match status" value="1"/>
</dbReference>
<dbReference type="AlphaFoldDB" id="A0A0H3K6T7"/>
<dbReference type="RefSeq" id="WP_011243937.1">
    <property type="nucleotide sequence ID" value="NC_006576.1"/>
</dbReference>
<dbReference type="InterPro" id="IPR036291">
    <property type="entry name" value="NAD(P)-bd_dom_sf"/>
</dbReference>
<evidence type="ECO:0000259" key="2">
    <source>
        <dbReference type="Pfam" id="PF01370"/>
    </source>
</evidence>
<evidence type="ECO:0008006" key="6">
    <source>
        <dbReference type="Google" id="ProtNLM"/>
    </source>
</evidence>
<dbReference type="SUPFAM" id="SSF51735">
    <property type="entry name" value="NAD(P)-binding Rossmann-fold domains"/>
    <property type="match status" value="1"/>
</dbReference>
<dbReference type="CDD" id="cd05242">
    <property type="entry name" value="SDR_a8"/>
    <property type="match status" value="1"/>
</dbReference>
<dbReference type="InterPro" id="IPR001509">
    <property type="entry name" value="Epimerase_deHydtase"/>
</dbReference>
<accession>A0A0H3K6T7</accession>
<dbReference type="Gene3D" id="3.40.50.720">
    <property type="entry name" value="NAD(P)-binding Rossmann-like Domain"/>
    <property type="match status" value="1"/>
</dbReference>
<name>A0A0H3K6T7_SYNP6</name>
<dbReference type="eggNOG" id="COG1090">
    <property type="taxonomic scope" value="Bacteria"/>
</dbReference>
<sequence length="298" mass="31958">MKIAITGATGFVGQRLVERLQAEGHELRILSQRPTVAQQLTGCQVFDTATETSWLAALEGADAVVNLAGEPIAEQRWTPAQKQRLKNSRVQTTRALVTAITAATQKPQVLVTASAIGYYGTSETAQFTEESAAGQDYLAEICQAWEQEAQAVTVSGTRLVTLRIGIVVGPGGAIGKMLGPFKLFAGGPIGSGRQWVSWIQREDLVSLILEAIANPSYQGTYNATAPQAVRMADLSATLGEVLQRPSWLPVPAFALEALLGEGALLVLEGQQVLPKRLEAAGFQFRYPDLKSALQQFLP</sequence>
<evidence type="ECO:0000313" key="5">
    <source>
        <dbReference type="Proteomes" id="UP000001175"/>
    </source>
</evidence>
<protein>
    <recommendedName>
        <fullName evidence="6">TIGR01777 family protein</fullName>
    </recommendedName>
</protein>
<dbReference type="PANTHER" id="PTHR11092:SF0">
    <property type="entry name" value="EPIMERASE FAMILY PROTEIN SDR39U1"/>
    <property type="match status" value="1"/>
</dbReference>
<evidence type="ECO:0000259" key="3">
    <source>
        <dbReference type="Pfam" id="PF08338"/>
    </source>
</evidence>
<evidence type="ECO:0000313" key="4">
    <source>
        <dbReference type="EMBL" id="BAD79817.1"/>
    </source>
</evidence>
<dbReference type="EMBL" id="AP008231">
    <property type="protein sequence ID" value="BAD79817.1"/>
    <property type="molecule type" value="Genomic_DNA"/>
</dbReference>
<dbReference type="KEGG" id="syc:syc1627_d"/>
<dbReference type="Pfam" id="PF01370">
    <property type="entry name" value="Epimerase"/>
    <property type="match status" value="1"/>
</dbReference>
<evidence type="ECO:0000256" key="1">
    <source>
        <dbReference type="ARBA" id="ARBA00009353"/>
    </source>
</evidence>
<dbReference type="InterPro" id="IPR013549">
    <property type="entry name" value="DUF1731"/>
</dbReference>
<proteinExistence type="inferred from homology"/>
<dbReference type="Proteomes" id="UP000001175">
    <property type="component" value="Chromosome"/>
</dbReference>
<reference evidence="4 5" key="1">
    <citation type="journal article" date="2007" name="Photosyn. Res.">
        <title>Complete nucleotide sequence of the freshwater unicellular cyanobacterium Synechococcus elongatus PCC 6301 chromosome: gene content and organization.</title>
        <authorList>
            <person name="Sugita C."/>
            <person name="Ogata K."/>
            <person name="Shikata M."/>
            <person name="Jikuya H."/>
            <person name="Takano J."/>
            <person name="Furumichi M."/>
            <person name="Kanehisa M."/>
            <person name="Omata T."/>
            <person name="Sugiura M."/>
            <person name="Sugita M."/>
        </authorList>
    </citation>
    <scope>NUCLEOTIDE SEQUENCE [LARGE SCALE GENOMIC DNA]</scope>
    <source>
        <strain evidence="5">ATCC 27144 / PCC 6301 / SAUG 1402/1</strain>
    </source>
</reference>
<dbReference type="InterPro" id="IPR010099">
    <property type="entry name" value="SDR39U1"/>
</dbReference>
<feature type="domain" description="NAD-dependent epimerase/dehydratase" evidence="2">
    <location>
        <begin position="3"/>
        <end position="222"/>
    </location>
</feature>
<comment type="similarity">
    <text evidence="1">Belongs to the NAD(P)-dependent epimerase/dehydratase family. SDR39U1 subfamily.</text>
</comment>
<feature type="domain" description="DUF1731" evidence="3">
    <location>
        <begin position="250"/>
        <end position="295"/>
    </location>
</feature>
<dbReference type="PANTHER" id="PTHR11092">
    <property type="entry name" value="SUGAR NUCLEOTIDE EPIMERASE RELATED"/>
    <property type="match status" value="1"/>
</dbReference>
<dbReference type="GeneID" id="72431370"/>
<gene>
    <name evidence="4" type="ordered locus">syc1627_d</name>
</gene>
<organism evidence="4 5">
    <name type="scientific">Synechococcus sp. (strain ATCC 27144 / PCC 6301 / SAUG 1402/1)</name>
    <name type="common">Anacystis nidulans</name>
    <dbReference type="NCBI Taxonomy" id="269084"/>
    <lineage>
        <taxon>Bacteria</taxon>
        <taxon>Bacillati</taxon>
        <taxon>Cyanobacteriota</taxon>
        <taxon>Cyanophyceae</taxon>
        <taxon>Synechococcales</taxon>
        <taxon>Synechococcaceae</taxon>
        <taxon>Synechococcus</taxon>
    </lineage>
</organism>
<dbReference type="Pfam" id="PF08338">
    <property type="entry name" value="DUF1731"/>
    <property type="match status" value="1"/>
</dbReference>